<feature type="compositionally biased region" description="Polar residues" evidence="7">
    <location>
        <begin position="941"/>
        <end position="972"/>
    </location>
</feature>
<feature type="region of interest" description="Disordered" evidence="7">
    <location>
        <begin position="732"/>
        <end position="802"/>
    </location>
</feature>
<dbReference type="Pfam" id="PF02714">
    <property type="entry name" value="RSN1_7TM"/>
    <property type="match status" value="1"/>
</dbReference>
<keyword evidence="13" id="KW-1185">Reference proteome</keyword>
<protein>
    <recommendedName>
        <fullName evidence="14">DUF221-domain-containing protein</fullName>
    </recommendedName>
</protein>
<sequence length="1190" mass="133534">MTSIANINPDLQAAALGINVGTNVALSLITLGAFCWLRPKNGVVYEKKYQVSPEEKRAPKLASGYFSWMGPVYHCPDEVLAEKIGLDAVVFIRFIRMCRNIFIALMILGCGALIPINIIISKRGLKPEDEQPDTIQLMTMSGVLDVNWMWAHVGAMWLFSLIVLAAVWWNYKKFLDFRIKYYESSDYQTNVASRTLMLASLPTSLQSDEKIMQLMSSLGVQDQPVQALVGRKVNGLPELMKKHKEMVTQLEQVMTKYFADAIDYYSQQIEQLADQIEQTRAAVSKSAPTNYGFVSYATIQAAHRVAKEVSSVIVWRQRTKMVDPPDVFLSPDPKDIVWINVSNPKQLRQSRAVIVKTLFVVASFLFFIPMMSLSAFSRLENLIGYFPSTEPWFDEHPFVFGIVQSLLPIIFMDILFLIIRKLITYLAFIQGNITKSSTDRSTLAKFYLFFTVNNLIVLALSSTILGFFSKIKYILENGLNSSSWEQMKEFMASQDILKLLAEQVISTSLFWINYLSLRNFGALLDLFQLISLFTYWAKASLTPRQAKALDKPPVFDFPLYFSSHLFLLTVALLYSVMAPLALVFATVYFSLSCLVYKYQLMYVFRTKVETGGRLFRVVFNRVIAALLLFQVVMIGVINVKKAHWHTIAIVPLPILSVLFKIFLTRQYDPRIDFYDYGSTHNEAHLYTNKPGKGDADQAGSGANLSAKFENPALNARMVAALVPDAAKKMLSSRVLNGGNDHKKDTKKDTKKDAKKDTKTKNGSAAASSQGTSGSSPVGSGGYQKQSSMGYDRHHHSQHQHTSNEVYEMGHLKKGAKPTGPGGFQLLGADPLDGYLSDDAAVSANHRHQQPSYQKQEYQTSQQQQQYYAKQEYEGPASPMNQPRNPYRAHNPVDMPDSVSGNSTQQQQQSSPAYTTQPPQTYGSSDMTSFVAGRYQADQAYNPRTQQYGRSGPSTTRGGNGASINESKTSTPEKPNYLEMARVHQTDNYKTTGKATQYEEARSLHLPPAKNIFVKSPRHQQQQQQQQQQQTQPGSSSFVDPSAEQPLSPTTTSTVPGIENPFSSQDDQGSSVQQHLHSASATTSSPSHSHRRTPSSPSSHRRSPSSPSQRAARSPRMLQDSSTPRSPTTSHRLPQRMQTEPALHHSRSSPALSQQRQQQQQYEYQYPDESQNYQPSRPTRSQTMANDRYRS</sequence>
<feature type="compositionally biased region" description="Low complexity" evidence="7">
    <location>
        <begin position="1153"/>
        <end position="1164"/>
    </location>
</feature>
<feature type="transmembrane region" description="Helical" evidence="8">
    <location>
        <begin position="397"/>
        <end position="419"/>
    </location>
</feature>
<feature type="transmembrane region" description="Helical" evidence="8">
    <location>
        <begin position="643"/>
        <end position="663"/>
    </location>
</feature>
<feature type="compositionally biased region" description="Polar residues" evidence="7">
    <location>
        <begin position="1032"/>
        <end position="1054"/>
    </location>
</feature>
<dbReference type="InterPro" id="IPR032880">
    <property type="entry name" value="CSC1/OSCA1-like_N"/>
</dbReference>
<feature type="transmembrane region" description="Helical" evidence="8">
    <location>
        <begin position="101"/>
        <end position="120"/>
    </location>
</feature>
<feature type="compositionally biased region" description="Low complexity" evidence="7">
    <location>
        <begin position="1062"/>
        <end position="1086"/>
    </location>
</feature>
<feature type="compositionally biased region" description="Low complexity" evidence="7">
    <location>
        <begin position="902"/>
        <end position="921"/>
    </location>
</feature>
<feature type="domain" description="CSC1/OSCA1-like N-terminal transmembrane" evidence="10">
    <location>
        <begin position="16"/>
        <end position="169"/>
    </location>
</feature>
<feature type="compositionally biased region" description="Polar residues" evidence="7">
    <location>
        <begin position="1167"/>
        <end position="1184"/>
    </location>
</feature>
<dbReference type="GO" id="GO:0005886">
    <property type="term" value="C:plasma membrane"/>
    <property type="evidence" value="ECO:0007669"/>
    <property type="project" value="TreeGrafter"/>
</dbReference>
<comment type="similarity">
    <text evidence="2">Belongs to the CSC1 (TC 1.A.17) family.</text>
</comment>
<evidence type="ECO:0000259" key="10">
    <source>
        <dbReference type="Pfam" id="PF13967"/>
    </source>
</evidence>
<keyword evidence="4 8" id="KW-0812">Transmembrane</keyword>
<dbReference type="AlphaFoldDB" id="A0A9P6QJ70"/>
<name>A0A9P6QJ70_9FUNG</name>
<dbReference type="EMBL" id="JAAAJB010000049">
    <property type="protein sequence ID" value="KAG0268493.1"/>
    <property type="molecule type" value="Genomic_DNA"/>
</dbReference>
<feature type="compositionally biased region" description="Basic and acidic residues" evidence="7">
    <location>
        <begin position="739"/>
        <end position="759"/>
    </location>
</feature>
<dbReference type="InterPro" id="IPR003864">
    <property type="entry name" value="CSC1/OSCA1-like_7TM"/>
</dbReference>
<dbReference type="GO" id="GO:0005227">
    <property type="term" value="F:calcium-activated cation channel activity"/>
    <property type="evidence" value="ECO:0007669"/>
    <property type="project" value="InterPro"/>
</dbReference>
<feature type="region of interest" description="Disordered" evidence="7">
    <location>
        <begin position="938"/>
        <end position="975"/>
    </location>
</feature>
<feature type="domain" description="CSC1/OSCA1-like 7TM region" evidence="9">
    <location>
        <begin position="351"/>
        <end position="636"/>
    </location>
</feature>
<evidence type="ECO:0000259" key="9">
    <source>
        <dbReference type="Pfam" id="PF02714"/>
    </source>
</evidence>
<feature type="transmembrane region" description="Helical" evidence="8">
    <location>
        <begin position="353"/>
        <end position="377"/>
    </location>
</feature>
<gene>
    <name evidence="12" type="ORF">DFQ27_006558</name>
</gene>
<evidence type="ECO:0000256" key="3">
    <source>
        <dbReference type="ARBA" id="ARBA00022448"/>
    </source>
</evidence>
<comment type="subcellular location">
    <subcellularLocation>
        <location evidence="1">Membrane</location>
        <topology evidence="1">Multi-pass membrane protein</topology>
    </subcellularLocation>
</comment>
<feature type="region of interest" description="Disordered" evidence="7">
    <location>
        <begin position="843"/>
        <end position="926"/>
    </location>
</feature>
<feature type="compositionally biased region" description="Low complexity" evidence="7">
    <location>
        <begin position="1103"/>
        <end position="1129"/>
    </location>
</feature>
<feature type="domain" description="CSC1/OSCA1-like cytosolic" evidence="11">
    <location>
        <begin position="193"/>
        <end position="340"/>
    </location>
</feature>
<evidence type="ECO:0000256" key="6">
    <source>
        <dbReference type="ARBA" id="ARBA00023136"/>
    </source>
</evidence>
<feature type="compositionally biased region" description="Basic residues" evidence="7">
    <location>
        <begin position="1087"/>
        <end position="1102"/>
    </location>
</feature>
<evidence type="ECO:0000313" key="13">
    <source>
        <dbReference type="Proteomes" id="UP000807716"/>
    </source>
</evidence>
<feature type="compositionally biased region" description="Low complexity" evidence="7">
    <location>
        <begin position="851"/>
        <end position="869"/>
    </location>
</feature>
<evidence type="ECO:0000256" key="1">
    <source>
        <dbReference type="ARBA" id="ARBA00004141"/>
    </source>
</evidence>
<keyword evidence="5 8" id="KW-1133">Transmembrane helix</keyword>
<proteinExistence type="inferred from homology"/>
<accession>A0A9P6QJ70</accession>
<feature type="transmembrane region" description="Helical" evidence="8">
    <location>
        <begin position="148"/>
        <end position="171"/>
    </location>
</feature>
<feature type="region of interest" description="Disordered" evidence="7">
    <location>
        <begin position="1006"/>
        <end position="1190"/>
    </location>
</feature>
<evidence type="ECO:0000256" key="5">
    <source>
        <dbReference type="ARBA" id="ARBA00022989"/>
    </source>
</evidence>
<comment type="caution">
    <text evidence="12">The sequence shown here is derived from an EMBL/GenBank/DDBJ whole genome shotgun (WGS) entry which is preliminary data.</text>
</comment>
<feature type="transmembrane region" description="Helical" evidence="8">
    <location>
        <begin position="618"/>
        <end position="637"/>
    </location>
</feature>
<evidence type="ECO:0000256" key="4">
    <source>
        <dbReference type="ARBA" id="ARBA00022692"/>
    </source>
</evidence>
<feature type="transmembrane region" description="Helical" evidence="8">
    <location>
        <begin position="580"/>
        <end position="598"/>
    </location>
</feature>
<dbReference type="InterPro" id="IPR027815">
    <property type="entry name" value="CSC1/OSCA1-like_cyt"/>
</dbReference>
<dbReference type="OrthoDB" id="2150324at2759"/>
<reference evidence="12" key="1">
    <citation type="journal article" date="2020" name="Fungal Divers.">
        <title>Resolving the Mortierellaceae phylogeny through synthesis of multi-gene phylogenetics and phylogenomics.</title>
        <authorList>
            <person name="Vandepol N."/>
            <person name="Liber J."/>
            <person name="Desiro A."/>
            <person name="Na H."/>
            <person name="Kennedy M."/>
            <person name="Barry K."/>
            <person name="Grigoriev I.V."/>
            <person name="Miller A.N."/>
            <person name="O'Donnell K."/>
            <person name="Stajich J.E."/>
            <person name="Bonito G."/>
        </authorList>
    </citation>
    <scope>NUCLEOTIDE SEQUENCE</scope>
    <source>
        <strain evidence="12">BC1065</strain>
    </source>
</reference>
<evidence type="ECO:0000256" key="8">
    <source>
        <dbReference type="SAM" id="Phobius"/>
    </source>
</evidence>
<keyword evidence="6 8" id="KW-0472">Membrane</keyword>
<keyword evidence="3" id="KW-0813">Transport</keyword>
<evidence type="ECO:0000256" key="2">
    <source>
        <dbReference type="ARBA" id="ARBA00007779"/>
    </source>
</evidence>
<dbReference type="InterPro" id="IPR045122">
    <property type="entry name" value="Csc1-like"/>
</dbReference>
<feature type="transmembrane region" description="Helical" evidence="8">
    <location>
        <begin position="446"/>
        <end position="468"/>
    </location>
</feature>
<feature type="transmembrane region" description="Helical" evidence="8">
    <location>
        <begin position="12"/>
        <end position="37"/>
    </location>
</feature>
<evidence type="ECO:0000259" key="11">
    <source>
        <dbReference type="Pfam" id="PF14703"/>
    </source>
</evidence>
<evidence type="ECO:0000256" key="7">
    <source>
        <dbReference type="SAM" id="MobiDB-lite"/>
    </source>
</evidence>
<organism evidence="12 13">
    <name type="scientific">Actinomortierella ambigua</name>
    <dbReference type="NCBI Taxonomy" id="1343610"/>
    <lineage>
        <taxon>Eukaryota</taxon>
        <taxon>Fungi</taxon>
        <taxon>Fungi incertae sedis</taxon>
        <taxon>Mucoromycota</taxon>
        <taxon>Mortierellomycotina</taxon>
        <taxon>Mortierellomycetes</taxon>
        <taxon>Mortierellales</taxon>
        <taxon>Mortierellaceae</taxon>
        <taxon>Actinomortierella</taxon>
    </lineage>
</organism>
<evidence type="ECO:0000313" key="12">
    <source>
        <dbReference type="EMBL" id="KAG0268493.1"/>
    </source>
</evidence>
<feature type="compositionally biased region" description="Low complexity" evidence="7">
    <location>
        <begin position="1019"/>
        <end position="1031"/>
    </location>
</feature>
<evidence type="ECO:0008006" key="14">
    <source>
        <dbReference type="Google" id="ProtNLM"/>
    </source>
</evidence>
<dbReference type="Pfam" id="PF13967">
    <property type="entry name" value="RSN1_TM"/>
    <property type="match status" value="1"/>
</dbReference>
<feature type="compositionally biased region" description="Low complexity" evidence="7">
    <location>
        <begin position="760"/>
        <end position="777"/>
    </location>
</feature>
<dbReference type="Proteomes" id="UP000807716">
    <property type="component" value="Unassembled WGS sequence"/>
</dbReference>
<dbReference type="PANTHER" id="PTHR13018">
    <property type="entry name" value="PROBABLE MEMBRANE PROTEIN DUF221-RELATED"/>
    <property type="match status" value="1"/>
</dbReference>
<dbReference type="Pfam" id="PF14703">
    <property type="entry name" value="PHM7_cyt"/>
    <property type="match status" value="1"/>
</dbReference>
<dbReference type="PANTHER" id="PTHR13018:SF149">
    <property type="entry name" value="DOMAIN PROTEIN, PUTATIVE (AFU_ORTHOLOGUE AFUA_3G11660)-RELATED"/>
    <property type="match status" value="1"/>
</dbReference>